<dbReference type="EMBL" id="CP037423">
    <property type="protein sequence ID" value="QDV43396.1"/>
    <property type="molecule type" value="Genomic_DNA"/>
</dbReference>
<organism evidence="6 7">
    <name type="scientific">Stieleria neptunia</name>
    <dbReference type="NCBI Taxonomy" id="2527979"/>
    <lineage>
        <taxon>Bacteria</taxon>
        <taxon>Pseudomonadati</taxon>
        <taxon>Planctomycetota</taxon>
        <taxon>Planctomycetia</taxon>
        <taxon>Pirellulales</taxon>
        <taxon>Pirellulaceae</taxon>
        <taxon>Stieleria</taxon>
    </lineage>
</organism>
<dbReference type="InterPro" id="IPR001320">
    <property type="entry name" value="Iontro_rcpt_C"/>
</dbReference>
<dbReference type="SUPFAM" id="SSF81324">
    <property type="entry name" value="Voltage-gated potassium channels"/>
    <property type="match status" value="1"/>
</dbReference>
<gene>
    <name evidence="6" type="primary">glnH_1</name>
    <name evidence="6" type="ORF">Enr13x_32520</name>
</gene>
<dbReference type="PROSITE" id="PS51257">
    <property type="entry name" value="PROKAR_LIPOPROTEIN"/>
    <property type="match status" value="1"/>
</dbReference>
<keyword evidence="1 3" id="KW-0732">Signal</keyword>
<keyword evidence="7" id="KW-1185">Reference proteome</keyword>
<reference evidence="6 7" key="1">
    <citation type="submission" date="2019-03" db="EMBL/GenBank/DDBJ databases">
        <title>Deep-cultivation of Planctomycetes and their phenomic and genomic characterization uncovers novel biology.</title>
        <authorList>
            <person name="Wiegand S."/>
            <person name="Jogler M."/>
            <person name="Boedeker C."/>
            <person name="Pinto D."/>
            <person name="Vollmers J."/>
            <person name="Rivas-Marin E."/>
            <person name="Kohn T."/>
            <person name="Peeters S.H."/>
            <person name="Heuer A."/>
            <person name="Rast P."/>
            <person name="Oberbeckmann S."/>
            <person name="Bunk B."/>
            <person name="Jeske O."/>
            <person name="Meyerdierks A."/>
            <person name="Storesund J.E."/>
            <person name="Kallscheuer N."/>
            <person name="Luecker S."/>
            <person name="Lage O.M."/>
            <person name="Pohl T."/>
            <person name="Merkel B.J."/>
            <person name="Hornburger P."/>
            <person name="Mueller R.-W."/>
            <person name="Bruemmer F."/>
            <person name="Labrenz M."/>
            <person name="Spormann A.M."/>
            <person name="Op den Camp H."/>
            <person name="Overmann J."/>
            <person name="Amann R."/>
            <person name="Jetten M.S.M."/>
            <person name="Mascher T."/>
            <person name="Medema M.H."/>
            <person name="Devos D.P."/>
            <person name="Kaster A.-K."/>
            <person name="Ovreas L."/>
            <person name="Rohde M."/>
            <person name="Galperin M.Y."/>
            <person name="Jogler C."/>
        </authorList>
    </citation>
    <scope>NUCLEOTIDE SEQUENCE [LARGE SCALE GENOMIC DNA]</scope>
    <source>
        <strain evidence="6 7">Enr13</strain>
    </source>
</reference>
<dbReference type="PANTHER" id="PTHR35936">
    <property type="entry name" value="MEMBRANE-BOUND LYTIC MUREIN TRANSGLYCOSYLASE F"/>
    <property type="match status" value="1"/>
</dbReference>
<dbReference type="Gene3D" id="1.10.287.70">
    <property type="match status" value="1"/>
</dbReference>
<dbReference type="Gene3D" id="3.40.190.10">
    <property type="entry name" value="Periplasmic binding protein-like II"/>
    <property type="match status" value="3"/>
</dbReference>
<dbReference type="AlphaFoldDB" id="A0A518HRC3"/>
<proteinExistence type="predicted"/>
<keyword evidence="2" id="KW-0812">Transmembrane</keyword>
<evidence type="ECO:0000259" key="4">
    <source>
        <dbReference type="SMART" id="SM00062"/>
    </source>
</evidence>
<feature type="chain" id="PRO_5022135180" evidence="3">
    <location>
        <begin position="29"/>
        <end position="359"/>
    </location>
</feature>
<dbReference type="KEGG" id="snep:Enr13x_32520"/>
<sequence precursor="true">MKTKSLFLPFAFLLLACLAGNLATSVAAGIGAADVTTTDVTVAVSEIRPCAIFVEDGLHGFSVELWEMCAQELQIKTRFERADFRDKLAMVRDGEADVAIAGVSITAAREQELDFSLPTLNSGLRILVRRDRGWLPVVSLKTRRILFGLLGFLGVFGHVLWVFERGNQTINASYFPGIFDAFWCVVATMSTVGYGDVVPKKWAGRFLAVIIMLVGIGLFGLIVAAFTADIMDQRRVSGINSYHDLSCCRVATKAGTTSCDFLNDQGFHVRECPTFEDACQLLRTGDIDAVVYDDPSVRYVARHDSEFAIAGDVFRPQYYGFAFPTNSDLLEPFNRVLLKLKESGKYDRLYHEWFGTDAL</sequence>
<feature type="transmembrane region" description="Helical" evidence="2">
    <location>
        <begin position="145"/>
        <end position="163"/>
    </location>
</feature>
<feature type="transmembrane region" description="Helical" evidence="2">
    <location>
        <begin position="175"/>
        <end position="194"/>
    </location>
</feature>
<feature type="transmembrane region" description="Helical" evidence="2">
    <location>
        <begin position="206"/>
        <end position="228"/>
    </location>
</feature>
<evidence type="ECO:0000256" key="3">
    <source>
        <dbReference type="SAM" id="SignalP"/>
    </source>
</evidence>
<feature type="domain" description="Ionotropic glutamate receptor C-terminal" evidence="5">
    <location>
        <begin position="37"/>
        <end position="356"/>
    </location>
</feature>
<dbReference type="OrthoDB" id="5486437at2"/>
<evidence type="ECO:0000313" key="6">
    <source>
        <dbReference type="EMBL" id="QDV43396.1"/>
    </source>
</evidence>
<feature type="domain" description="Solute-binding protein family 3/N-terminal" evidence="4">
    <location>
        <begin position="39"/>
        <end position="357"/>
    </location>
</feature>
<dbReference type="InterPro" id="IPR001638">
    <property type="entry name" value="Solute-binding_3/MltF_N"/>
</dbReference>
<evidence type="ECO:0000313" key="7">
    <source>
        <dbReference type="Proteomes" id="UP000319004"/>
    </source>
</evidence>
<protein>
    <submittedName>
        <fullName evidence="6">Glutamine-binding periplasmic protein</fullName>
    </submittedName>
</protein>
<dbReference type="Pfam" id="PF07885">
    <property type="entry name" value="Ion_trans_2"/>
    <property type="match status" value="1"/>
</dbReference>
<dbReference type="RefSeq" id="WP_145387522.1">
    <property type="nucleotide sequence ID" value="NZ_CP037423.1"/>
</dbReference>
<dbReference type="PRINTS" id="PR00169">
    <property type="entry name" value="KCHANNEL"/>
</dbReference>
<dbReference type="InterPro" id="IPR013099">
    <property type="entry name" value="K_chnl_dom"/>
</dbReference>
<dbReference type="SUPFAM" id="SSF53850">
    <property type="entry name" value="Periplasmic binding protein-like II"/>
    <property type="match status" value="1"/>
</dbReference>
<feature type="signal peptide" evidence="3">
    <location>
        <begin position="1"/>
        <end position="28"/>
    </location>
</feature>
<evidence type="ECO:0000256" key="1">
    <source>
        <dbReference type="ARBA" id="ARBA00022729"/>
    </source>
</evidence>
<name>A0A518HRC3_9BACT</name>
<dbReference type="GO" id="GO:0016020">
    <property type="term" value="C:membrane"/>
    <property type="evidence" value="ECO:0007669"/>
    <property type="project" value="InterPro"/>
</dbReference>
<dbReference type="SMART" id="SM00062">
    <property type="entry name" value="PBPb"/>
    <property type="match status" value="1"/>
</dbReference>
<dbReference type="SMART" id="SM00079">
    <property type="entry name" value="PBPe"/>
    <property type="match status" value="1"/>
</dbReference>
<dbReference type="Pfam" id="PF00497">
    <property type="entry name" value="SBP_bac_3"/>
    <property type="match status" value="1"/>
</dbReference>
<dbReference type="GO" id="GO:0015276">
    <property type="term" value="F:ligand-gated monoatomic ion channel activity"/>
    <property type="evidence" value="ECO:0007669"/>
    <property type="project" value="InterPro"/>
</dbReference>
<evidence type="ECO:0000259" key="5">
    <source>
        <dbReference type="SMART" id="SM00079"/>
    </source>
</evidence>
<accession>A0A518HRC3</accession>
<dbReference type="Proteomes" id="UP000319004">
    <property type="component" value="Chromosome"/>
</dbReference>
<evidence type="ECO:0000256" key="2">
    <source>
        <dbReference type="SAM" id="Phobius"/>
    </source>
</evidence>
<keyword evidence="2" id="KW-1133">Transmembrane helix</keyword>
<keyword evidence="2" id="KW-0472">Membrane</keyword>